<dbReference type="Proteomes" id="UP000000724">
    <property type="component" value="Contig Pc00c20"/>
</dbReference>
<dbReference type="eggNOG" id="ENOG502SAMN">
    <property type="taxonomic scope" value="Eukaryota"/>
</dbReference>
<sequence length="229" mass="25999">ISRLYLEKYRPHLTAGGDSNLTAIHNTRDLLLPTSYRLRVILETLTKLGHLSSILGSQHTDADNGFRKLATCMAYHKDRVQGFLVGVEVLKEKTTLGLDFRMTNQMLDLNNRMVELNNRMLNANQQLLELGTKSFDDNATVKVVTILTLIYLPASLVSSIFGMNLFKFDDGTTEEFRISKQFWIYVVATIILAIITVSVYLWTHKKQVRRRNSHPVNGTPQDTEGDPDT</sequence>
<dbReference type="InterPro" id="IPR002523">
    <property type="entry name" value="MgTranspt_CorA/ZnTranspt_ZntB"/>
</dbReference>
<evidence type="ECO:0000256" key="2">
    <source>
        <dbReference type="ARBA" id="ARBA00022692"/>
    </source>
</evidence>
<dbReference type="EMBL" id="AM920435">
    <property type="protein sequence ID" value="CAP86278.1"/>
    <property type="molecule type" value="Genomic_DNA"/>
</dbReference>
<keyword evidence="5" id="KW-0175">Coiled coil</keyword>
<dbReference type="STRING" id="500485.B6HFA8"/>
<feature type="transmembrane region" description="Helical" evidence="6">
    <location>
        <begin position="143"/>
        <end position="162"/>
    </location>
</feature>
<protein>
    <submittedName>
        <fullName evidence="7">Pc20g09490 protein</fullName>
    </submittedName>
</protein>
<evidence type="ECO:0000256" key="4">
    <source>
        <dbReference type="ARBA" id="ARBA00023136"/>
    </source>
</evidence>
<dbReference type="HOGENOM" id="CLU_1212303_0_0_1"/>
<organism evidence="7 8">
    <name type="scientific">Penicillium rubens (strain ATCC 28089 / DSM 1075 / NRRL 1951 / Wisconsin 54-1255)</name>
    <name type="common">Penicillium chrysogenum</name>
    <dbReference type="NCBI Taxonomy" id="500485"/>
    <lineage>
        <taxon>Eukaryota</taxon>
        <taxon>Fungi</taxon>
        <taxon>Dikarya</taxon>
        <taxon>Ascomycota</taxon>
        <taxon>Pezizomycotina</taxon>
        <taxon>Eurotiomycetes</taxon>
        <taxon>Eurotiomycetidae</taxon>
        <taxon>Eurotiales</taxon>
        <taxon>Aspergillaceae</taxon>
        <taxon>Penicillium</taxon>
        <taxon>Penicillium chrysogenum species complex</taxon>
    </lineage>
</organism>
<dbReference type="GO" id="GO:0046873">
    <property type="term" value="F:metal ion transmembrane transporter activity"/>
    <property type="evidence" value="ECO:0007669"/>
    <property type="project" value="InterPro"/>
</dbReference>
<keyword evidence="3 6" id="KW-1133">Transmembrane helix</keyword>
<evidence type="ECO:0000256" key="3">
    <source>
        <dbReference type="ARBA" id="ARBA00022989"/>
    </source>
</evidence>
<name>B6HFA8_PENRW</name>
<reference evidence="7 8" key="1">
    <citation type="journal article" date="2008" name="Nat. Biotechnol.">
        <title>Genome sequencing and analysis of the filamentous fungus Penicillium chrysogenum.</title>
        <authorList>
            <person name="van den Berg M.A."/>
            <person name="Albang R."/>
            <person name="Albermann K."/>
            <person name="Badger J.H."/>
            <person name="Daran J.-M."/>
            <person name="Driessen A.J.M."/>
            <person name="Garcia-Estrada C."/>
            <person name="Fedorova N.D."/>
            <person name="Harris D.M."/>
            <person name="Heijne W.H.M."/>
            <person name="Joardar V.S."/>
            <person name="Kiel J.A.K.W."/>
            <person name="Kovalchuk A."/>
            <person name="Martin J.F."/>
            <person name="Nierman W.C."/>
            <person name="Nijland J.G."/>
            <person name="Pronk J.T."/>
            <person name="Roubos J.A."/>
            <person name="van der Klei I.J."/>
            <person name="van Peij N.N.M.E."/>
            <person name="Veenhuis M."/>
            <person name="von Doehren H."/>
            <person name="Wagner C."/>
            <person name="Wortman J.R."/>
            <person name="Bovenberg R.A.L."/>
        </authorList>
    </citation>
    <scope>NUCLEOTIDE SEQUENCE [LARGE SCALE GENOMIC DNA]</scope>
    <source>
        <strain evidence="8">ATCC 28089 / DSM 1075 / NRRL 1951 / Wisconsin 54-1255</strain>
    </source>
</reference>
<evidence type="ECO:0000313" key="7">
    <source>
        <dbReference type="EMBL" id="CAP86278.1"/>
    </source>
</evidence>
<dbReference type="Pfam" id="PF01544">
    <property type="entry name" value="CorA"/>
    <property type="match status" value="1"/>
</dbReference>
<dbReference type="VEuPathDB" id="FungiDB:PCH_Pc20g09490"/>
<evidence type="ECO:0000313" key="8">
    <source>
        <dbReference type="Proteomes" id="UP000000724"/>
    </source>
</evidence>
<proteinExistence type="predicted"/>
<accession>B6HFA8</accession>
<dbReference type="SUPFAM" id="SSF144083">
    <property type="entry name" value="Magnesium transport protein CorA, transmembrane region"/>
    <property type="match status" value="1"/>
</dbReference>
<dbReference type="BioCyc" id="PCHR:PC20G09490-MONOMER"/>
<feature type="transmembrane region" description="Helical" evidence="6">
    <location>
        <begin position="182"/>
        <end position="202"/>
    </location>
</feature>
<dbReference type="Gene3D" id="1.20.58.340">
    <property type="entry name" value="Magnesium transport protein CorA, transmembrane region"/>
    <property type="match status" value="1"/>
</dbReference>
<keyword evidence="8" id="KW-1185">Reference proteome</keyword>
<keyword evidence="4 6" id="KW-0472">Membrane</keyword>
<dbReference type="OMA" id="FGMNLFK"/>
<evidence type="ECO:0000256" key="6">
    <source>
        <dbReference type="SAM" id="Phobius"/>
    </source>
</evidence>
<dbReference type="OrthoDB" id="1046782at2759"/>
<comment type="subcellular location">
    <subcellularLocation>
        <location evidence="1">Membrane</location>
        <topology evidence="1">Multi-pass membrane protein</topology>
    </subcellularLocation>
</comment>
<dbReference type="AlphaFoldDB" id="B6HFA8"/>
<gene>
    <name evidence="7" type="ORF">Pc20g09490</name>
    <name evidence="7" type="ORF">PCH_Pc20g09490</name>
</gene>
<keyword evidence="2 6" id="KW-0812">Transmembrane</keyword>
<dbReference type="InterPro" id="IPR045863">
    <property type="entry name" value="CorA_TM1_TM2"/>
</dbReference>
<feature type="coiled-coil region" evidence="5">
    <location>
        <begin position="106"/>
        <end position="133"/>
    </location>
</feature>
<evidence type="ECO:0000256" key="1">
    <source>
        <dbReference type="ARBA" id="ARBA00004141"/>
    </source>
</evidence>
<evidence type="ECO:0000256" key="5">
    <source>
        <dbReference type="SAM" id="Coils"/>
    </source>
</evidence>
<dbReference type="GO" id="GO:0016020">
    <property type="term" value="C:membrane"/>
    <property type="evidence" value="ECO:0007669"/>
    <property type="project" value="UniProtKB-SubCell"/>
</dbReference>